<gene>
    <name evidence="2" type="ORF">A2Y82_03400</name>
</gene>
<feature type="transmembrane region" description="Helical" evidence="1">
    <location>
        <begin position="6"/>
        <end position="31"/>
    </location>
</feature>
<feature type="transmembrane region" description="Helical" evidence="1">
    <location>
        <begin position="88"/>
        <end position="108"/>
    </location>
</feature>
<reference evidence="2 3" key="1">
    <citation type="journal article" date="2016" name="Nat. Commun.">
        <title>Thousands of microbial genomes shed light on interconnected biogeochemical processes in an aquifer system.</title>
        <authorList>
            <person name="Anantharaman K."/>
            <person name="Brown C.T."/>
            <person name="Hug L.A."/>
            <person name="Sharon I."/>
            <person name="Castelle C.J."/>
            <person name="Probst A.J."/>
            <person name="Thomas B.C."/>
            <person name="Singh A."/>
            <person name="Wilkins M.J."/>
            <person name="Karaoz U."/>
            <person name="Brodie E.L."/>
            <person name="Williams K.H."/>
            <person name="Hubbard S.S."/>
            <person name="Banfield J.F."/>
        </authorList>
    </citation>
    <scope>NUCLEOTIDE SEQUENCE [LARGE SCALE GENOMIC DNA]</scope>
</reference>
<dbReference type="SUPFAM" id="SSF49899">
    <property type="entry name" value="Concanavalin A-like lectins/glucanases"/>
    <property type="match status" value="1"/>
</dbReference>
<organism evidence="2 3">
    <name type="scientific">Candidatus Buchananbacteria bacterium RBG_13_36_9</name>
    <dbReference type="NCBI Taxonomy" id="1797530"/>
    <lineage>
        <taxon>Bacteria</taxon>
        <taxon>Candidatus Buchananiibacteriota</taxon>
    </lineage>
</organism>
<proteinExistence type="predicted"/>
<dbReference type="Pfam" id="PF13385">
    <property type="entry name" value="Laminin_G_3"/>
    <property type="match status" value="1"/>
</dbReference>
<dbReference type="EMBL" id="MHHZ01000023">
    <property type="protein sequence ID" value="OGY40890.1"/>
    <property type="molecule type" value="Genomic_DNA"/>
</dbReference>
<dbReference type="InterPro" id="IPR013320">
    <property type="entry name" value="ConA-like_dom_sf"/>
</dbReference>
<evidence type="ECO:0000313" key="2">
    <source>
        <dbReference type="EMBL" id="OGY40890.1"/>
    </source>
</evidence>
<accession>A0A1G1XMS5</accession>
<evidence type="ECO:0008006" key="4">
    <source>
        <dbReference type="Google" id="ProtNLM"/>
    </source>
</evidence>
<comment type="caution">
    <text evidence="2">The sequence shown here is derived from an EMBL/GenBank/DDBJ whole genome shotgun (WGS) entry which is preliminary data.</text>
</comment>
<protein>
    <recommendedName>
        <fullName evidence="4">LamG-like jellyroll fold domain-containing protein</fullName>
    </recommendedName>
</protein>
<evidence type="ECO:0000313" key="3">
    <source>
        <dbReference type="Proteomes" id="UP000176498"/>
    </source>
</evidence>
<keyword evidence="1" id="KW-1133">Transmembrane helix</keyword>
<dbReference type="Gene3D" id="2.60.120.200">
    <property type="match status" value="1"/>
</dbReference>
<sequence length="607" mass="69576">MLYILFITSYFIDVIILILFIFLIITLLRLIKSLGNNYNLSDSFNITPDLITNQPHQTFTDYAAKKKIGVYSTSYHQHKNINKVLKRIIKGALGFVALKFIIVTLIFLNIPRPSVAQPEQNIFQDQGYLSFSKGSYNLTAWDQNGITLQPGQLSGNFISQPIGNGKMNKWQTLSWQTDGNYNQKPEYPKETLVVWSLDALDKCAEVKYQKYNCNPNKIVINKGVYNSSSYVFDGFTSSAKISANVPFGDTFTIGAWIRPAKNILNGSQDINYTIFSKAFGDYTAKKPYELTNNIFFGIKEGSLQLIYWSDNNRTHWVRAKDNNYNFLADKWVHVTGVFDKKNNSLKIYIDSFDHTDIVEDYDGGAINHSPANTSYPSWLGSSGYLWQDKEEKTVNIFNGNIDEVFIINKILGPIEIRNFITQASEIYFQVRTGNFLPLNGTFWGPNGQSNTYFTKPAENNLDFLTDSKYLQYIAFINRPNTYFFPKINNVSVNYLAPESTDFKITTVEEQKFTVQIPAQRDLQKEAKAIELFISYFKTKPNTKTDWDFVNLVAYNKISKRNLDKEIPAVVSYIKHFKKLPKTDTDWGFIKALAYNSRGGELMAAWQK</sequence>
<name>A0A1G1XMS5_9BACT</name>
<keyword evidence="1" id="KW-0472">Membrane</keyword>
<dbReference type="AlphaFoldDB" id="A0A1G1XMS5"/>
<dbReference type="Proteomes" id="UP000176498">
    <property type="component" value="Unassembled WGS sequence"/>
</dbReference>
<keyword evidence="1" id="KW-0812">Transmembrane</keyword>
<evidence type="ECO:0000256" key="1">
    <source>
        <dbReference type="SAM" id="Phobius"/>
    </source>
</evidence>